<sequence>MNYKNIKIISEFAHNALIRSGISAKDYLNVLANAGFKAYKIIEEKDETTLRLINYSQFNEFVRQVGGITNIIYKENKNVT</sequence>
<accession>A0A098EEE9</accession>
<gene>
    <name evidence="1" type="ORF">MSIBF_A630002</name>
</gene>
<name>A0A098EEE9_9ZZZZ</name>
<dbReference type="EMBL" id="CCXY01000428">
    <property type="protein sequence ID" value="CEG13879.1"/>
    <property type="molecule type" value="Genomic_DNA"/>
</dbReference>
<dbReference type="AlphaFoldDB" id="A0A098EEE9"/>
<proteinExistence type="predicted"/>
<organism evidence="1">
    <name type="scientific">groundwater metagenome</name>
    <dbReference type="NCBI Taxonomy" id="717931"/>
    <lineage>
        <taxon>unclassified sequences</taxon>
        <taxon>metagenomes</taxon>
        <taxon>ecological metagenomes</taxon>
    </lineage>
</organism>
<reference evidence="1" key="1">
    <citation type="submission" date="2014-09" db="EMBL/GenBank/DDBJ databases">
        <authorList>
            <person name="Probst J Alexander"/>
        </authorList>
    </citation>
    <scope>NUCLEOTIDE SEQUENCE</scope>
</reference>
<protein>
    <submittedName>
        <fullName evidence="1">Uncharacterized protein</fullName>
    </submittedName>
</protein>
<evidence type="ECO:0000313" key="1">
    <source>
        <dbReference type="EMBL" id="CEG13879.1"/>
    </source>
</evidence>